<sequence length="105" mass="11432">MGRQGGEECVLTVCSAFTHLSVTDGSKLLSLCLFKKKSEVNASFTKQNTLSKTRRATSSHICQVLSVTTMMTDSASVMRLALTTNNNIEIGYNAALDIFSSYKLD</sequence>
<accession>A0ABU7D853</accession>
<protein>
    <submittedName>
        <fullName evidence="1">Uncharacterized protein</fullName>
    </submittedName>
</protein>
<dbReference type="Proteomes" id="UP001352852">
    <property type="component" value="Unassembled WGS sequence"/>
</dbReference>
<organism evidence="1 2">
    <name type="scientific">Characodon lateralis</name>
    <dbReference type="NCBI Taxonomy" id="208331"/>
    <lineage>
        <taxon>Eukaryota</taxon>
        <taxon>Metazoa</taxon>
        <taxon>Chordata</taxon>
        <taxon>Craniata</taxon>
        <taxon>Vertebrata</taxon>
        <taxon>Euteleostomi</taxon>
        <taxon>Actinopterygii</taxon>
        <taxon>Neopterygii</taxon>
        <taxon>Teleostei</taxon>
        <taxon>Neoteleostei</taxon>
        <taxon>Acanthomorphata</taxon>
        <taxon>Ovalentaria</taxon>
        <taxon>Atherinomorphae</taxon>
        <taxon>Cyprinodontiformes</taxon>
        <taxon>Goodeidae</taxon>
        <taxon>Characodon</taxon>
    </lineage>
</organism>
<reference evidence="1 2" key="1">
    <citation type="submission" date="2021-06" db="EMBL/GenBank/DDBJ databases">
        <authorList>
            <person name="Palmer J.M."/>
        </authorList>
    </citation>
    <scope>NUCLEOTIDE SEQUENCE [LARGE SCALE GENOMIC DNA]</scope>
    <source>
        <strain evidence="1 2">CL_MEX2019</strain>
        <tissue evidence="1">Muscle</tissue>
    </source>
</reference>
<name>A0ABU7D853_9TELE</name>
<dbReference type="EMBL" id="JAHUTJ010016731">
    <property type="protein sequence ID" value="MED6270099.1"/>
    <property type="molecule type" value="Genomic_DNA"/>
</dbReference>
<comment type="caution">
    <text evidence="1">The sequence shown here is derived from an EMBL/GenBank/DDBJ whole genome shotgun (WGS) entry which is preliminary data.</text>
</comment>
<proteinExistence type="predicted"/>
<evidence type="ECO:0000313" key="1">
    <source>
        <dbReference type="EMBL" id="MED6270099.1"/>
    </source>
</evidence>
<evidence type="ECO:0000313" key="2">
    <source>
        <dbReference type="Proteomes" id="UP001352852"/>
    </source>
</evidence>
<keyword evidence="2" id="KW-1185">Reference proteome</keyword>
<gene>
    <name evidence="1" type="ORF">CHARACLAT_006508</name>
</gene>